<feature type="domain" description="PD-(D/E)XK endonuclease-like" evidence="1">
    <location>
        <begin position="656"/>
        <end position="926"/>
    </location>
</feature>
<keyword evidence="3" id="KW-1185">Reference proteome</keyword>
<dbReference type="Gene3D" id="3.40.50.300">
    <property type="entry name" value="P-loop containing nucleotide triphosphate hydrolases"/>
    <property type="match status" value="1"/>
</dbReference>
<dbReference type="Gene3D" id="1.10.486.10">
    <property type="entry name" value="PCRA, domain 4"/>
    <property type="match status" value="1"/>
</dbReference>
<proteinExistence type="predicted"/>
<dbReference type="InterPro" id="IPR027417">
    <property type="entry name" value="P-loop_NTPase"/>
</dbReference>
<name>A0A7L4ZM92_9FLAO</name>
<reference evidence="2 3" key="1">
    <citation type="journal article" date="2013" name="Int. J. Syst. Evol. Microbiol.">
        <title>Kordia antarctica sp. nov., isolated from Antarctic seawater.</title>
        <authorList>
            <person name="Baek K."/>
            <person name="Choi A."/>
            <person name="Kang I."/>
            <person name="Lee K."/>
            <person name="Cho J.C."/>
        </authorList>
    </citation>
    <scope>NUCLEOTIDE SEQUENCE [LARGE SCALE GENOMIC DNA]</scope>
    <source>
        <strain evidence="2 3">IMCC3317</strain>
    </source>
</reference>
<dbReference type="InterPro" id="IPR011335">
    <property type="entry name" value="Restrct_endonuc-II-like"/>
</dbReference>
<dbReference type="Pfam" id="PF12705">
    <property type="entry name" value="PDDEXK_1"/>
    <property type="match status" value="1"/>
</dbReference>
<protein>
    <recommendedName>
        <fullName evidence="1">PD-(D/E)XK endonuclease-like domain-containing protein</fullName>
    </recommendedName>
</protein>
<dbReference type="InterPro" id="IPR011604">
    <property type="entry name" value="PDDEXK-like_dom_sf"/>
</dbReference>
<gene>
    <name evidence="2" type="ORF">IMCC3317_29970</name>
</gene>
<dbReference type="SUPFAM" id="SSF52980">
    <property type="entry name" value="Restriction endonuclease-like"/>
    <property type="match status" value="1"/>
</dbReference>
<sequence length="929" mass="108096">MAFFYFYNMKSFLSHVVRYILENNTDISNLTLVLPSKRAGVFLKHELSQQIKKTSFAPTILSIEELVEQISGYTSVSNTELLFEFYTVYKTLTPKESQEPFDSFSKWAQILLQDFNEIDRYLIPQKEIFNYLGAIQEINHWSMEKEPTALVKNYLTFWNKLEEYYTALTEKITQKGIAYQGLVYREAVDSLEFYLQKNENNKHYFIGFNALNTAEEKIIQEFLEVGLAEILWDTDHVFFDDPEHDASLFLRRHRYDWNYFKKNAFSWIADNFSSKKNIEIIGVPKNVTQAKHIGEILQELQQNNETLQDVAVVLGDEQLLIPCLNSLPAEIEKLNITMGFPLKDIPLATTFNNLYLLQEHHRNDAFYYKNIINVLSDTNLRPLFQQEDTNVAADIIQYIQANNIIYVPTELIVERFPEDIRDIAEMLFTYWTDNPKVAIQNCITLIRRLKTRLIEDREQHLLALEYLYRFNEVFNQLQHLTKQHNYIADIKSLLALYKEIISTETLDFKGEPLQGLQLMGMLETRVLDFKTVILSSVNEGILPSGKSNNSFIPFDLKKQFNLPTYKEKDAIYTYHFYRLLHRAENIYLLYNTEADGLNGGEKSRFLMQLETYKMPNHTVSQNVVIPKVPKIESRLQEVQKEATILERIKDIANKGFSPSALTSYIRNPIDFYYQKILGIREYEAVEETVAANTLGTVVHDTLELLYKPFEGKIVVTDDIKAMFQKVEQLVTDNFKKAYGEGNIHRGKNLIIFNVAKRYVTNFLNQELQTLKTGKTLRILQIEQTLRAKVEIPELDFPVYIGGKADRVDELDGVMRIIDYKTGKVSQGDVEIVDWDLLTQDFKFSKSFQVLAYAYMIYQKQPFQQDTEGGIISFKNLQSGFLKFGTKDKPGSRTKNQLVTSETLDDFLVELKKLILEICNQAIPFTEKEV</sequence>
<dbReference type="Proteomes" id="UP000464657">
    <property type="component" value="Chromosome"/>
</dbReference>
<dbReference type="KEGG" id="kan:IMCC3317_29970"/>
<accession>A0A7L4ZM92</accession>
<dbReference type="SUPFAM" id="SSF52540">
    <property type="entry name" value="P-loop containing nucleoside triphosphate hydrolases"/>
    <property type="match status" value="1"/>
</dbReference>
<dbReference type="Gene3D" id="3.90.320.10">
    <property type="match status" value="1"/>
</dbReference>
<dbReference type="EMBL" id="CP019288">
    <property type="protein sequence ID" value="QHI37617.1"/>
    <property type="molecule type" value="Genomic_DNA"/>
</dbReference>
<organism evidence="2 3">
    <name type="scientific">Kordia antarctica</name>
    <dbReference type="NCBI Taxonomy" id="1218801"/>
    <lineage>
        <taxon>Bacteria</taxon>
        <taxon>Pseudomonadati</taxon>
        <taxon>Bacteroidota</taxon>
        <taxon>Flavobacteriia</taxon>
        <taxon>Flavobacteriales</taxon>
        <taxon>Flavobacteriaceae</taxon>
        <taxon>Kordia</taxon>
    </lineage>
</organism>
<evidence type="ECO:0000259" key="1">
    <source>
        <dbReference type="Pfam" id="PF12705"/>
    </source>
</evidence>
<evidence type="ECO:0000313" key="2">
    <source>
        <dbReference type="EMBL" id="QHI37617.1"/>
    </source>
</evidence>
<dbReference type="InterPro" id="IPR038726">
    <property type="entry name" value="PDDEXK_AddAB-type"/>
</dbReference>
<dbReference type="AlphaFoldDB" id="A0A7L4ZM92"/>
<evidence type="ECO:0000313" key="3">
    <source>
        <dbReference type="Proteomes" id="UP000464657"/>
    </source>
</evidence>